<dbReference type="Gene3D" id="1.10.290.10">
    <property type="entry name" value="Topoisomerase I, domain 4"/>
    <property type="match status" value="1"/>
</dbReference>
<dbReference type="InterPro" id="IPR023406">
    <property type="entry name" value="Topo_IA_AS"/>
</dbReference>
<feature type="domain" description="Topo IA-type catalytic" evidence="15">
    <location>
        <begin position="164"/>
        <end position="583"/>
    </location>
</feature>
<dbReference type="FunFam" id="1.10.290.10:FF:000001">
    <property type="entry name" value="DNA topoisomerase"/>
    <property type="match status" value="1"/>
</dbReference>
<keyword evidence="4" id="KW-0479">Metal-binding</keyword>
<dbReference type="Pfam" id="PF01131">
    <property type="entry name" value="Topoisom_bac"/>
    <property type="match status" value="1"/>
</dbReference>
<dbReference type="CDD" id="cd03362">
    <property type="entry name" value="TOPRIM_TopoIA_TopoIII"/>
    <property type="match status" value="1"/>
</dbReference>
<accession>A0A834XWK2</accession>
<dbReference type="PROSITE" id="PS51999">
    <property type="entry name" value="ZF_GRF"/>
    <property type="match status" value="1"/>
</dbReference>
<proteinExistence type="inferred from homology"/>
<evidence type="ECO:0000256" key="2">
    <source>
        <dbReference type="ARBA" id="ARBA00009446"/>
    </source>
</evidence>
<comment type="function">
    <text evidence="10">Releases the supercoiling and torsional tension of DNA introduced during the DNA replication and transcription by transiently cleaving and rejoining one strand of the DNA duplex. Introduces a single-strand break via transesterification at a target site in duplex DNA. The scissile phosphodiester is attacked by the catalytic tyrosine of the enzyme, resulting in the formation of a DNA-(5'-phosphotyrosyl)-enzyme intermediate and the expulsion of a 3'-OH DNA strand. The free DNA strand than undergoes passage around the unbroken strand thus removing DNA supercoils. Finally, in the religation step, the DNA 3'-OH attacks the covalent intermediate to expel the active-site tyrosine and restore the DNA phosphodiester backbone. Weakly relaxes negative supercoils and displays a distinct preference for binding single-stranded DNA.</text>
</comment>
<dbReference type="GO" id="GO:0006310">
    <property type="term" value="P:DNA recombination"/>
    <property type="evidence" value="ECO:0007669"/>
    <property type="project" value="TreeGrafter"/>
</dbReference>
<evidence type="ECO:0000256" key="6">
    <source>
        <dbReference type="ARBA" id="ARBA00022833"/>
    </source>
</evidence>
<dbReference type="GO" id="GO:0031422">
    <property type="term" value="C:RecQ family helicase-topoisomerase III complex"/>
    <property type="evidence" value="ECO:0007669"/>
    <property type="project" value="TreeGrafter"/>
</dbReference>
<evidence type="ECO:0000256" key="5">
    <source>
        <dbReference type="ARBA" id="ARBA00022771"/>
    </source>
</evidence>
<protein>
    <recommendedName>
        <fullName evidence="3 12">DNA topoisomerase</fullName>
        <ecNumber evidence="3 12">5.6.2.1</ecNumber>
    </recommendedName>
</protein>
<dbReference type="InterPro" id="IPR003602">
    <property type="entry name" value="Topo_IA_DNA-bd_dom"/>
</dbReference>
<dbReference type="InterPro" id="IPR023405">
    <property type="entry name" value="Topo_IA_core_domain"/>
</dbReference>
<dbReference type="GO" id="GO:0006281">
    <property type="term" value="P:DNA repair"/>
    <property type="evidence" value="ECO:0007669"/>
    <property type="project" value="TreeGrafter"/>
</dbReference>
<dbReference type="Pfam" id="PF06839">
    <property type="entry name" value="Zn_ribbon_GRF"/>
    <property type="match status" value="1"/>
</dbReference>
<evidence type="ECO:0000259" key="15">
    <source>
        <dbReference type="PROSITE" id="PS52039"/>
    </source>
</evidence>
<evidence type="ECO:0000256" key="11">
    <source>
        <dbReference type="PROSITE-ProRule" id="PRU01343"/>
    </source>
</evidence>
<name>A0A834XWK2_APHGI</name>
<dbReference type="GO" id="GO:0008270">
    <property type="term" value="F:zinc ion binding"/>
    <property type="evidence" value="ECO:0007669"/>
    <property type="project" value="UniProtKB-KW"/>
</dbReference>
<dbReference type="EMBL" id="JACMRX010000003">
    <property type="protein sequence ID" value="KAF7992116.1"/>
    <property type="molecule type" value="Genomic_DNA"/>
</dbReference>
<dbReference type="InterPro" id="IPR034144">
    <property type="entry name" value="TOPRIM_TopoIII"/>
</dbReference>
<dbReference type="InterPro" id="IPR006171">
    <property type="entry name" value="TOPRIM_dom"/>
</dbReference>
<keyword evidence="8 12" id="KW-0238">DNA-binding</keyword>
<dbReference type="SMART" id="SM00436">
    <property type="entry name" value="TOP1Bc"/>
    <property type="match status" value="1"/>
</dbReference>
<dbReference type="Pfam" id="PF01751">
    <property type="entry name" value="Toprim"/>
    <property type="match status" value="1"/>
</dbReference>
<dbReference type="Proteomes" id="UP000639338">
    <property type="component" value="Unassembled WGS sequence"/>
</dbReference>
<evidence type="ECO:0000256" key="12">
    <source>
        <dbReference type="RuleBase" id="RU362092"/>
    </source>
</evidence>
<dbReference type="EC" id="5.6.2.1" evidence="3 12"/>
<feature type="domain" description="Toprim" evidence="13">
    <location>
        <begin position="2"/>
        <end position="146"/>
    </location>
</feature>
<dbReference type="InterPro" id="IPR013497">
    <property type="entry name" value="Topo_IA_cen"/>
</dbReference>
<dbReference type="GO" id="GO:0003677">
    <property type="term" value="F:DNA binding"/>
    <property type="evidence" value="ECO:0007669"/>
    <property type="project" value="UniProtKB-KW"/>
</dbReference>
<dbReference type="InterPro" id="IPR000380">
    <property type="entry name" value="Topo_IA"/>
</dbReference>
<comment type="caution">
    <text evidence="16">The sequence shown here is derived from an EMBL/GenBank/DDBJ whole genome shotgun (WGS) entry which is preliminary data.</text>
</comment>
<dbReference type="GO" id="GO:0003917">
    <property type="term" value="F:DNA topoisomerase type I (single strand cut, ATP-independent) activity"/>
    <property type="evidence" value="ECO:0007669"/>
    <property type="project" value="UniProtKB-EC"/>
</dbReference>
<evidence type="ECO:0000256" key="4">
    <source>
        <dbReference type="ARBA" id="ARBA00022723"/>
    </source>
</evidence>
<dbReference type="Gene3D" id="1.10.460.10">
    <property type="entry name" value="Topoisomerase I, domain 2"/>
    <property type="match status" value="1"/>
</dbReference>
<dbReference type="FunFam" id="1.10.460.10:FF:000003">
    <property type="entry name" value="DNA topoisomerase"/>
    <property type="match status" value="1"/>
</dbReference>
<dbReference type="OrthoDB" id="430051at2759"/>
<dbReference type="GO" id="GO:0006265">
    <property type="term" value="P:DNA topological change"/>
    <property type="evidence" value="ECO:0007669"/>
    <property type="project" value="InterPro"/>
</dbReference>
<dbReference type="GO" id="GO:0005634">
    <property type="term" value="C:nucleus"/>
    <property type="evidence" value="ECO:0007669"/>
    <property type="project" value="TreeGrafter"/>
</dbReference>
<keyword evidence="5 11" id="KW-0863">Zinc-finger</keyword>
<keyword evidence="7 12" id="KW-0799">Topoisomerase</keyword>
<dbReference type="InterPro" id="IPR013824">
    <property type="entry name" value="Topo_IA_cen_sub1"/>
</dbReference>
<evidence type="ECO:0000313" key="17">
    <source>
        <dbReference type="Proteomes" id="UP000639338"/>
    </source>
</evidence>
<dbReference type="SMART" id="SM00493">
    <property type="entry name" value="TOPRIM"/>
    <property type="match status" value="1"/>
</dbReference>
<evidence type="ECO:0000259" key="14">
    <source>
        <dbReference type="PROSITE" id="PS51999"/>
    </source>
</evidence>
<evidence type="ECO:0000256" key="1">
    <source>
        <dbReference type="ARBA" id="ARBA00000213"/>
    </source>
</evidence>
<dbReference type="PANTHER" id="PTHR11390">
    <property type="entry name" value="PROKARYOTIC DNA TOPOISOMERASE"/>
    <property type="match status" value="1"/>
</dbReference>
<evidence type="ECO:0000313" key="16">
    <source>
        <dbReference type="EMBL" id="KAF7992116.1"/>
    </source>
</evidence>
<comment type="function">
    <text evidence="12">Introduces a single-strand break via transesterification at a target site in duplex DNA. Releases the supercoiling and torsional tension of DNA introduced during the DNA replication and transcription by transiently cleaving and rejoining one strand of the DNA duplex. The scissile phosphodiester is attacked by the catalytic tyrosine of the enzyme, resulting in the formation of a DNA-(5'-phosphotyrosyl)-enzyme intermediate and the expulsion of a 3'-OH DNA strand.</text>
</comment>
<organism evidence="16 17">
    <name type="scientific">Aphidius gifuensis</name>
    <name type="common">Parasitoid wasp</name>
    <dbReference type="NCBI Taxonomy" id="684658"/>
    <lineage>
        <taxon>Eukaryota</taxon>
        <taxon>Metazoa</taxon>
        <taxon>Ecdysozoa</taxon>
        <taxon>Arthropoda</taxon>
        <taxon>Hexapoda</taxon>
        <taxon>Insecta</taxon>
        <taxon>Pterygota</taxon>
        <taxon>Neoptera</taxon>
        <taxon>Endopterygota</taxon>
        <taxon>Hymenoptera</taxon>
        <taxon>Apocrita</taxon>
        <taxon>Ichneumonoidea</taxon>
        <taxon>Braconidae</taxon>
        <taxon>Aphidiinae</taxon>
        <taxon>Aphidius</taxon>
    </lineage>
</organism>
<dbReference type="InterPro" id="IPR003601">
    <property type="entry name" value="Topo_IA_2"/>
</dbReference>
<evidence type="ECO:0000259" key="13">
    <source>
        <dbReference type="PROSITE" id="PS50880"/>
    </source>
</evidence>
<evidence type="ECO:0000256" key="7">
    <source>
        <dbReference type="ARBA" id="ARBA00023029"/>
    </source>
</evidence>
<dbReference type="PROSITE" id="PS00396">
    <property type="entry name" value="TOPO_IA_1"/>
    <property type="match status" value="1"/>
</dbReference>
<evidence type="ECO:0000256" key="10">
    <source>
        <dbReference type="ARBA" id="ARBA00056363"/>
    </source>
</evidence>
<dbReference type="CDD" id="cd00186">
    <property type="entry name" value="TOP1Ac"/>
    <property type="match status" value="1"/>
</dbReference>
<dbReference type="SUPFAM" id="SSF56712">
    <property type="entry name" value="Prokaryotic type I DNA topoisomerase"/>
    <property type="match status" value="1"/>
</dbReference>
<feature type="domain" description="GRF-type" evidence="14">
    <location>
        <begin position="613"/>
        <end position="654"/>
    </location>
</feature>
<keyword evidence="6" id="KW-0862">Zinc</keyword>
<dbReference type="FunFam" id="3.40.50.140:FF:000003">
    <property type="entry name" value="DNA topoisomerase"/>
    <property type="match status" value="1"/>
</dbReference>
<sequence>MKVLNVAEKNDAAKNISGLLSRGNSQRREGFSKFNKIYEFDMRLWNQNVKMTMTSVSGHLLTYEFNGAYRKWTGCHPLALFDAPVTKSCPENFTKIKRTLEREIRQCDALIIWTDCDREGENIGFEIINVCQAVKRNIKVYRAKFSEITNASITRAIQTLDEPQKNISDAVDVRSELDLRIGAAFTRFQTLRLQKVFPQKLSDMLISYGSCQFPTLGFVVERYLAIERFKPEPYWKIKVSDNYDNINVEFRWSRVRLFEKLPCQIYYDIVNEKKDAIIEKVISKPKSKWRPLPLDTIELEKQGSKKLRMNAKETMKIAEKLYTQGLISYPRTETNIFPREFNLQTLVQQQIEHQTWGNYAQRVLQDGITPRAGKKSDQAHPPIHPTKFTNNLQGNEAKVYEFVVRHFLACVSKNAEGYETTVDIDIAGEKFTTNGLQIIAKNYLEVYIYEKWNAKEIHIYEEGKSFKPTSIEMVEEQTSAPNLLTEADLISLMDKHGIGTDATHAEHIETIKSRQYVGLKNNIYFMPGKLGIGLVMGYDNMGFQMSKPNLRAELENDLKLICQGQKNPADVLTTQINNYREVFRVALERANLIDEALAEYLDERPTGDDNILCNCHEPAIKLTVRKEGPNTGRQFFKCSKTSSACDFFLWDDAEPSDNNRRSFWGCPQGVSTNCKFFVWADDNDAGGSGTGGGGGGGFNNA</sequence>
<gene>
    <name evidence="16" type="ORF">HCN44_001441</name>
</gene>
<comment type="similarity">
    <text evidence="2 12">Belongs to the type IA topoisomerase family.</text>
</comment>
<dbReference type="Gene3D" id="3.40.50.140">
    <property type="match status" value="1"/>
</dbReference>
<dbReference type="InterPro" id="IPR010666">
    <property type="entry name" value="Znf_GRF"/>
</dbReference>
<evidence type="ECO:0000256" key="8">
    <source>
        <dbReference type="ARBA" id="ARBA00023125"/>
    </source>
</evidence>
<dbReference type="PROSITE" id="PS52039">
    <property type="entry name" value="TOPO_IA_2"/>
    <property type="match status" value="1"/>
</dbReference>
<reference evidence="16 17" key="1">
    <citation type="submission" date="2020-08" db="EMBL/GenBank/DDBJ databases">
        <title>Aphidius gifuensis genome sequencing and assembly.</title>
        <authorList>
            <person name="Du Z."/>
        </authorList>
    </citation>
    <scope>NUCLEOTIDE SEQUENCE [LARGE SCALE GENOMIC DNA]</scope>
    <source>
        <strain evidence="16">YNYX2018</strain>
        <tissue evidence="16">Adults</tissue>
    </source>
</reference>
<dbReference type="SMART" id="SM00437">
    <property type="entry name" value="TOP1Ac"/>
    <property type="match status" value="1"/>
</dbReference>
<keyword evidence="17" id="KW-1185">Reference proteome</keyword>
<dbReference type="Gene3D" id="2.70.20.10">
    <property type="entry name" value="Topoisomerase I, domain 3"/>
    <property type="match status" value="1"/>
</dbReference>
<evidence type="ECO:0000256" key="3">
    <source>
        <dbReference type="ARBA" id="ARBA00012891"/>
    </source>
</evidence>
<comment type="catalytic activity">
    <reaction evidence="1 12">
        <text>ATP-independent breakage of single-stranded DNA, followed by passage and rejoining.</text>
        <dbReference type="EC" id="5.6.2.1"/>
    </reaction>
</comment>
<dbReference type="AlphaFoldDB" id="A0A834XWK2"/>
<dbReference type="PRINTS" id="PR00417">
    <property type="entry name" value="PRTPISMRASEI"/>
</dbReference>
<keyword evidence="9 12" id="KW-0413">Isomerase</keyword>
<evidence type="ECO:0000256" key="9">
    <source>
        <dbReference type="ARBA" id="ARBA00023235"/>
    </source>
</evidence>
<dbReference type="PANTHER" id="PTHR11390:SF21">
    <property type="entry name" value="DNA TOPOISOMERASE 3-ALPHA"/>
    <property type="match status" value="1"/>
</dbReference>
<dbReference type="InterPro" id="IPR013825">
    <property type="entry name" value="Topo_IA_cen_sub2"/>
</dbReference>
<dbReference type="InterPro" id="IPR013826">
    <property type="entry name" value="Topo_IA_cen_sub3"/>
</dbReference>
<dbReference type="PROSITE" id="PS50880">
    <property type="entry name" value="TOPRIM"/>
    <property type="match status" value="1"/>
</dbReference>